<proteinExistence type="predicted"/>
<protein>
    <submittedName>
        <fullName evidence="1">Uncharacterized protein</fullName>
    </submittedName>
</protein>
<organism evidence="1 2">
    <name type="scientific">Escherichia phage vojen</name>
    <dbReference type="NCBI Taxonomy" id="2696460"/>
    <lineage>
        <taxon>Viruses</taxon>
        <taxon>Duplodnaviria</taxon>
        <taxon>Heunggongvirae</taxon>
        <taxon>Uroviricota</taxon>
        <taxon>Caudoviricetes</taxon>
        <taxon>Drexlerviridae</taxon>
        <taxon>Tempevirinae</taxon>
        <taxon>Hanrivervirus</taxon>
        <taxon>Hanrivervirus vojen</taxon>
    </lineage>
</organism>
<gene>
    <name evidence="1" type="ORF">vojen_2</name>
</gene>
<keyword evidence="2" id="KW-1185">Reference proteome</keyword>
<dbReference type="Proteomes" id="UP000464072">
    <property type="component" value="Segment"/>
</dbReference>
<accession>A0A6B9WI64</accession>
<name>A0A6B9WI64_9CAUD</name>
<sequence>MVKHEELRNALERAYKNGFRVQRDHLADRYGCGRHMTRVIVTRVDDPDHYGEYLIETSNCDEQARCIDFEVDNYAPLDFGVDDYDPLEDDE</sequence>
<reference evidence="2" key="1">
    <citation type="submission" date="2019-12" db="EMBL/GenBank/DDBJ databases">
        <authorList>
            <person name="Olsen N.S."/>
            <person name="Junco L.M.F."/>
            <person name="Kot W."/>
            <person name="Hansen L.H."/>
        </authorList>
    </citation>
    <scope>NUCLEOTIDE SEQUENCE [LARGE SCALE GENOMIC DNA]</scope>
</reference>
<evidence type="ECO:0000313" key="1">
    <source>
        <dbReference type="EMBL" id="QHR65323.1"/>
    </source>
</evidence>
<dbReference type="EMBL" id="MN850569">
    <property type="protein sequence ID" value="QHR65323.1"/>
    <property type="molecule type" value="Genomic_DNA"/>
</dbReference>
<evidence type="ECO:0000313" key="2">
    <source>
        <dbReference type="Proteomes" id="UP000464072"/>
    </source>
</evidence>